<dbReference type="RefSeq" id="WP_068256562.1">
    <property type="nucleotide sequence ID" value="NZ_CP015515.1"/>
</dbReference>
<evidence type="ECO:0000313" key="2">
    <source>
        <dbReference type="Proteomes" id="UP000077071"/>
    </source>
</evidence>
<dbReference type="AlphaFoldDB" id="A0A160KVI9"/>
<dbReference type="Proteomes" id="UP000077071">
    <property type="component" value="Chromosome"/>
</dbReference>
<gene>
    <name evidence="1" type="ORF">A6122_2854</name>
</gene>
<protein>
    <submittedName>
        <fullName evidence="1">Uncharacterized protein</fullName>
    </submittedName>
</protein>
<dbReference type="PATRIC" id="fig|33888.3.peg.3209"/>
<accession>A0A160KVI9</accession>
<dbReference type="EMBL" id="CP015515">
    <property type="protein sequence ID" value="AND17962.1"/>
    <property type="molecule type" value="Genomic_DNA"/>
</dbReference>
<organism evidence="1 2">
    <name type="scientific">Rathayibacter tritici</name>
    <dbReference type="NCBI Taxonomy" id="33888"/>
    <lineage>
        <taxon>Bacteria</taxon>
        <taxon>Bacillati</taxon>
        <taxon>Actinomycetota</taxon>
        <taxon>Actinomycetes</taxon>
        <taxon>Micrococcales</taxon>
        <taxon>Microbacteriaceae</taxon>
        <taxon>Rathayibacter</taxon>
    </lineage>
</organism>
<evidence type="ECO:0000313" key="1">
    <source>
        <dbReference type="EMBL" id="AND17962.1"/>
    </source>
</evidence>
<dbReference type="KEGG" id="rtn:A6122_2854"/>
<reference evidence="1 2" key="1">
    <citation type="submission" date="2016-05" db="EMBL/GenBank/DDBJ databases">
        <title>Complete genome sequence of Rathayibacter tritici NCPPB 1953.</title>
        <authorList>
            <person name="Park J."/>
            <person name="Lee H.-H."/>
            <person name="Lee S.-W."/>
            <person name="Seo Y.-S."/>
        </authorList>
    </citation>
    <scope>NUCLEOTIDE SEQUENCE [LARGE SCALE GENOMIC DNA]</scope>
    <source>
        <strain evidence="1 2">NCPPB 1953</strain>
    </source>
</reference>
<keyword evidence="2" id="KW-1185">Reference proteome</keyword>
<dbReference type="OrthoDB" id="5120699at2"/>
<dbReference type="STRING" id="33888.A6122_2854"/>
<proteinExistence type="predicted"/>
<name>A0A160KVI9_9MICO</name>
<sequence>MLRRRTPTAALPHLVLDGTAVRLGPPRRSFALITFWMQFHNPGPTALHDLALLCGSFTDGSGTELEYDEAPITVVGRPERVAPGAGFVAVAHYTTAPLRAPRMLRHSIVLRGRTGEGRPFTDAAALEVHVDPRRSPEVRFRPPRTGSDSLRWR</sequence>